<protein>
    <submittedName>
        <fullName evidence="3">PRC-barrel domain-containing protein</fullName>
    </submittedName>
</protein>
<proteinExistence type="predicted"/>
<feature type="domain" description="PRC-barrel" evidence="2">
    <location>
        <begin position="15"/>
        <end position="74"/>
    </location>
</feature>
<dbReference type="Pfam" id="PF05239">
    <property type="entry name" value="PRC"/>
    <property type="match status" value="1"/>
</dbReference>
<evidence type="ECO:0000313" key="4">
    <source>
        <dbReference type="Proteomes" id="UP000766629"/>
    </source>
</evidence>
<dbReference type="PANTHER" id="PTHR36505:SF1">
    <property type="entry name" value="BLR1072 PROTEIN"/>
    <property type="match status" value="1"/>
</dbReference>
<dbReference type="RefSeq" id="WP_222507574.1">
    <property type="nucleotide sequence ID" value="NZ_JAHVJA010000002.1"/>
</dbReference>
<accession>A0ABS7ND56</accession>
<comment type="caution">
    <text evidence="3">The sequence shown here is derived from an EMBL/GenBank/DDBJ whole genome shotgun (WGS) entry which is preliminary data.</text>
</comment>
<dbReference type="InterPro" id="IPR011033">
    <property type="entry name" value="PRC_barrel-like_sf"/>
</dbReference>
<organism evidence="3 4">
    <name type="scientific">Leisingera daeponensis</name>
    <dbReference type="NCBI Taxonomy" id="405746"/>
    <lineage>
        <taxon>Bacteria</taxon>
        <taxon>Pseudomonadati</taxon>
        <taxon>Pseudomonadota</taxon>
        <taxon>Alphaproteobacteria</taxon>
        <taxon>Rhodobacterales</taxon>
        <taxon>Roseobacteraceae</taxon>
        <taxon>Leisingera</taxon>
    </lineage>
</organism>
<dbReference type="EMBL" id="JAHVJA010000002">
    <property type="protein sequence ID" value="MBY6138806.1"/>
    <property type="molecule type" value="Genomic_DNA"/>
</dbReference>
<reference evidence="3 4" key="1">
    <citation type="submission" date="2021-06" db="EMBL/GenBank/DDBJ databases">
        <title>50 bacteria genomes isolated from Dapeng, Shenzhen, China.</title>
        <authorList>
            <person name="Zheng W."/>
            <person name="Yu S."/>
            <person name="Huang Y."/>
        </authorList>
    </citation>
    <scope>NUCLEOTIDE SEQUENCE [LARGE SCALE GENOMIC DNA]</scope>
    <source>
        <strain evidence="3 4">DP1N14-2</strain>
    </source>
</reference>
<dbReference type="SUPFAM" id="SSF50346">
    <property type="entry name" value="PRC-barrel domain"/>
    <property type="match status" value="1"/>
</dbReference>
<dbReference type="InterPro" id="IPR027275">
    <property type="entry name" value="PRC-brl_dom"/>
</dbReference>
<dbReference type="Proteomes" id="UP000766629">
    <property type="component" value="Unassembled WGS sequence"/>
</dbReference>
<feature type="region of interest" description="Disordered" evidence="1">
    <location>
        <begin position="1"/>
        <end position="23"/>
    </location>
</feature>
<name>A0ABS7ND56_9RHOB</name>
<evidence type="ECO:0000259" key="2">
    <source>
        <dbReference type="Pfam" id="PF05239"/>
    </source>
</evidence>
<evidence type="ECO:0000256" key="1">
    <source>
        <dbReference type="SAM" id="MobiDB-lite"/>
    </source>
</evidence>
<keyword evidence="4" id="KW-1185">Reference proteome</keyword>
<feature type="compositionally biased region" description="Polar residues" evidence="1">
    <location>
        <begin position="1"/>
        <end position="19"/>
    </location>
</feature>
<evidence type="ECO:0000313" key="3">
    <source>
        <dbReference type="EMBL" id="MBY6138806.1"/>
    </source>
</evidence>
<gene>
    <name evidence="3" type="ORF">KUV26_05090</name>
</gene>
<dbReference type="PANTHER" id="PTHR36505">
    <property type="entry name" value="BLR1072 PROTEIN"/>
    <property type="match status" value="1"/>
</dbReference>
<dbReference type="Gene3D" id="2.30.30.240">
    <property type="entry name" value="PRC-barrel domain"/>
    <property type="match status" value="1"/>
</dbReference>
<sequence length="120" mass="13542">MQQVHSEPGSSLVSTNDVTGTDVYDERGEKAGTIDHLMIDKQSGKAAYAIMSFGGFLGLGERQFTIPWGALSYAPELGGFRTSVTPEQLKSAPEQPEGWHRDRRHEESIYDHYQVPYYWF</sequence>